<feature type="transmembrane region" description="Helical" evidence="11">
    <location>
        <begin position="12"/>
        <end position="34"/>
    </location>
</feature>
<evidence type="ECO:0000256" key="4">
    <source>
        <dbReference type="ARBA" id="ARBA00022475"/>
    </source>
</evidence>
<dbReference type="PRINTS" id="PR00813">
    <property type="entry name" value="BCTERIALGSPG"/>
</dbReference>
<dbReference type="GO" id="GO:0005886">
    <property type="term" value="C:plasma membrane"/>
    <property type="evidence" value="ECO:0007669"/>
    <property type="project" value="UniProtKB-SubCell"/>
</dbReference>
<proteinExistence type="inferred from homology"/>
<keyword evidence="9 11" id="KW-0472">Membrane</keyword>
<evidence type="ECO:0000256" key="9">
    <source>
        <dbReference type="ARBA" id="ARBA00023136"/>
    </source>
</evidence>
<dbReference type="InterPro" id="IPR010054">
    <property type="entry name" value="Type2_sec_GspG"/>
</dbReference>
<comment type="caution">
    <text evidence="13">The sequence shown here is derived from an EMBL/GenBank/DDBJ whole genome shotgun (WGS) entry which is preliminary data.</text>
</comment>
<keyword evidence="5" id="KW-0488">Methylation</keyword>
<dbReference type="InterPro" id="IPR045584">
    <property type="entry name" value="Pilin-like"/>
</dbReference>
<keyword evidence="6" id="KW-0997">Cell inner membrane</keyword>
<reference evidence="13 14" key="1">
    <citation type="submission" date="2019-03" db="EMBL/GenBank/DDBJ databases">
        <title>Genomic Encyclopedia of Type Strains, Phase IV (KMG-IV): sequencing the most valuable type-strain genomes for metagenomic binning, comparative biology and taxonomic classification.</title>
        <authorList>
            <person name="Goeker M."/>
        </authorList>
    </citation>
    <scope>NUCLEOTIDE SEQUENCE [LARGE SCALE GENOMIC DNA]</scope>
    <source>
        <strain evidence="13 14">DSM 16998</strain>
    </source>
</reference>
<name>A0A4R6QP84_9BURK</name>
<comment type="subcellular location">
    <subcellularLocation>
        <location evidence="1">Cell inner membrane</location>
        <topology evidence="1">Single-pass membrane protein</topology>
    </subcellularLocation>
</comment>
<protein>
    <recommendedName>
        <fullName evidence="3">Type II secretion system core protein G</fullName>
    </recommendedName>
</protein>
<feature type="domain" description="Type II secretion system protein GspG C-terminal" evidence="12">
    <location>
        <begin position="33"/>
        <end position="140"/>
    </location>
</feature>
<dbReference type="InterPro" id="IPR013545">
    <property type="entry name" value="T2SS_protein-GspG_C"/>
</dbReference>
<sequence>MRSRHPHSGFTLLEMLVVLVIIGLVAGLVGPRLFAKVDSSKVQTAGVQIKLLRGAIESMRLDIGSYPTPEQGLVLLVTPPSEPTLRGRWKGPYLDEAVPLDPWGNPYQYQIPGDDGRPFGIYSFGADGRAGGEGNDADIGRGAAADQPPR</sequence>
<evidence type="ECO:0000256" key="8">
    <source>
        <dbReference type="ARBA" id="ARBA00022989"/>
    </source>
</evidence>
<keyword evidence="7 11" id="KW-0812">Transmembrane</keyword>
<feature type="region of interest" description="Disordered" evidence="10">
    <location>
        <begin position="130"/>
        <end position="150"/>
    </location>
</feature>
<evidence type="ECO:0000256" key="6">
    <source>
        <dbReference type="ARBA" id="ARBA00022519"/>
    </source>
</evidence>
<dbReference type="GO" id="GO:0015627">
    <property type="term" value="C:type II protein secretion system complex"/>
    <property type="evidence" value="ECO:0007669"/>
    <property type="project" value="InterPro"/>
</dbReference>
<accession>A0A4R6QP84</accession>
<dbReference type="NCBIfam" id="TIGR02532">
    <property type="entry name" value="IV_pilin_GFxxxE"/>
    <property type="match status" value="1"/>
</dbReference>
<dbReference type="SUPFAM" id="SSF54523">
    <property type="entry name" value="Pili subunits"/>
    <property type="match status" value="1"/>
</dbReference>
<evidence type="ECO:0000256" key="2">
    <source>
        <dbReference type="ARBA" id="ARBA00009984"/>
    </source>
</evidence>
<evidence type="ECO:0000313" key="13">
    <source>
        <dbReference type="EMBL" id="TDP71428.1"/>
    </source>
</evidence>
<dbReference type="Gene3D" id="3.30.700.10">
    <property type="entry name" value="Glycoprotein, Type 4 Pilin"/>
    <property type="match status" value="1"/>
</dbReference>
<dbReference type="InParanoid" id="A0A4R6QP84"/>
<dbReference type="NCBIfam" id="TIGR01710">
    <property type="entry name" value="typeII_sec_gspG"/>
    <property type="match status" value="1"/>
</dbReference>
<dbReference type="Pfam" id="PF08334">
    <property type="entry name" value="T2SSG"/>
    <property type="match status" value="1"/>
</dbReference>
<gene>
    <name evidence="13" type="ORF">DES47_103409</name>
</gene>
<dbReference type="AlphaFoldDB" id="A0A4R6QP84"/>
<dbReference type="GO" id="GO:0015628">
    <property type="term" value="P:protein secretion by the type II secretion system"/>
    <property type="evidence" value="ECO:0007669"/>
    <property type="project" value="InterPro"/>
</dbReference>
<evidence type="ECO:0000313" key="14">
    <source>
        <dbReference type="Proteomes" id="UP000295361"/>
    </source>
</evidence>
<organism evidence="13 14">
    <name type="scientific">Roseateles toxinivorans</name>
    <dbReference type="NCBI Taxonomy" id="270368"/>
    <lineage>
        <taxon>Bacteria</taxon>
        <taxon>Pseudomonadati</taxon>
        <taxon>Pseudomonadota</taxon>
        <taxon>Betaproteobacteria</taxon>
        <taxon>Burkholderiales</taxon>
        <taxon>Sphaerotilaceae</taxon>
        <taxon>Roseateles</taxon>
    </lineage>
</organism>
<evidence type="ECO:0000256" key="1">
    <source>
        <dbReference type="ARBA" id="ARBA00004377"/>
    </source>
</evidence>
<dbReference type="Proteomes" id="UP000295361">
    <property type="component" value="Unassembled WGS sequence"/>
</dbReference>
<dbReference type="EMBL" id="SNXS01000003">
    <property type="protein sequence ID" value="TDP71428.1"/>
    <property type="molecule type" value="Genomic_DNA"/>
</dbReference>
<evidence type="ECO:0000256" key="10">
    <source>
        <dbReference type="SAM" id="MobiDB-lite"/>
    </source>
</evidence>
<evidence type="ECO:0000256" key="3">
    <source>
        <dbReference type="ARBA" id="ARBA00020042"/>
    </source>
</evidence>
<dbReference type="Pfam" id="PF07963">
    <property type="entry name" value="N_methyl"/>
    <property type="match status" value="1"/>
</dbReference>
<dbReference type="InterPro" id="IPR000983">
    <property type="entry name" value="Bac_GSPG_pilin"/>
</dbReference>
<evidence type="ECO:0000256" key="7">
    <source>
        <dbReference type="ARBA" id="ARBA00022692"/>
    </source>
</evidence>
<evidence type="ECO:0000256" key="11">
    <source>
        <dbReference type="SAM" id="Phobius"/>
    </source>
</evidence>
<keyword evidence="8 11" id="KW-1133">Transmembrane helix</keyword>
<dbReference type="InterPro" id="IPR012902">
    <property type="entry name" value="N_methyl_site"/>
</dbReference>
<dbReference type="OrthoDB" id="9795612at2"/>
<comment type="similarity">
    <text evidence="2">Belongs to the GSP G family.</text>
</comment>
<evidence type="ECO:0000259" key="12">
    <source>
        <dbReference type="Pfam" id="PF08334"/>
    </source>
</evidence>
<keyword evidence="14" id="KW-1185">Reference proteome</keyword>
<evidence type="ECO:0000256" key="5">
    <source>
        <dbReference type="ARBA" id="ARBA00022481"/>
    </source>
</evidence>
<keyword evidence="4" id="KW-1003">Cell membrane</keyword>
<dbReference type="PROSITE" id="PS00409">
    <property type="entry name" value="PROKAR_NTER_METHYL"/>
    <property type="match status" value="1"/>
</dbReference>